<dbReference type="GO" id="GO:0004650">
    <property type="term" value="F:polygalacturonase activity"/>
    <property type="evidence" value="ECO:0007669"/>
    <property type="project" value="InterPro"/>
</dbReference>
<name>J3NQR2_GAET3</name>
<dbReference type="InterPro" id="IPR012334">
    <property type="entry name" value="Pectin_lyas_fold"/>
</dbReference>
<dbReference type="InterPro" id="IPR039279">
    <property type="entry name" value="QRT3-like"/>
</dbReference>
<dbReference type="VEuPathDB" id="FungiDB:GGTG_03618"/>
<feature type="domain" description="Rhamnogalacturonase A/B/Epimerase-like pectate lyase" evidence="3">
    <location>
        <begin position="199"/>
        <end position="423"/>
    </location>
</feature>
<dbReference type="STRING" id="644352.J3NQR2"/>
<dbReference type="InterPro" id="IPR024535">
    <property type="entry name" value="RHGA/B-epi-like_pectate_lyase"/>
</dbReference>
<dbReference type="Proteomes" id="UP000006039">
    <property type="component" value="Unassembled WGS sequence"/>
</dbReference>
<proteinExistence type="predicted"/>
<feature type="compositionally biased region" description="Low complexity" evidence="1">
    <location>
        <begin position="90"/>
        <end position="166"/>
    </location>
</feature>
<reference evidence="6" key="1">
    <citation type="submission" date="2010-07" db="EMBL/GenBank/DDBJ databases">
        <title>The genome sequence of Gaeumannomyces graminis var. tritici strain R3-111a-1.</title>
        <authorList>
            <consortium name="The Broad Institute Genome Sequencing Platform"/>
            <person name="Ma L.-J."/>
            <person name="Dead R."/>
            <person name="Young S."/>
            <person name="Zeng Q."/>
            <person name="Koehrsen M."/>
            <person name="Alvarado L."/>
            <person name="Berlin A."/>
            <person name="Chapman S.B."/>
            <person name="Chen Z."/>
            <person name="Freedman E."/>
            <person name="Gellesch M."/>
            <person name="Goldberg J."/>
            <person name="Griggs A."/>
            <person name="Gujja S."/>
            <person name="Heilman E.R."/>
            <person name="Heiman D."/>
            <person name="Hepburn T."/>
            <person name="Howarth C."/>
            <person name="Jen D."/>
            <person name="Larson L."/>
            <person name="Mehta T."/>
            <person name="Neiman D."/>
            <person name="Pearson M."/>
            <person name="Roberts A."/>
            <person name="Saif S."/>
            <person name="Shea T."/>
            <person name="Shenoy N."/>
            <person name="Sisk P."/>
            <person name="Stolte C."/>
            <person name="Sykes S."/>
            <person name="Walk T."/>
            <person name="White J."/>
            <person name="Yandava C."/>
            <person name="Haas B."/>
            <person name="Nusbaum C."/>
            <person name="Birren B."/>
        </authorList>
    </citation>
    <scope>NUCLEOTIDE SEQUENCE [LARGE SCALE GENOMIC DNA]</scope>
    <source>
        <strain evidence="6">R3-111a-1</strain>
    </source>
</reference>
<dbReference type="OrthoDB" id="1046782at2759"/>
<feature type="chain" id="PRO_5015094394" description="Rhamnogalacturonase A/B/Epimerase-like pectate lyase domain-containing protein" evidence="2">
    <location>
        <begin position="22"/>
        <end position="921"/>
    </location>
</feature>
<dbReference type="EMBL" id="GL385396">
    <property type="protein sequence ID" value="EJT78518.1"/>
    <property type="molecule type" value="Genomic_DNA"/>
</dbReference>
<evidence type="ECO:0000313" key="4">
    <source>
        <dbReference type="EMBL" id="EJT78518.1"/>
    </source>
</evidence>
<gene>
    <name evidence="5" type="primary">20344076</name>
    <name evidence="4" type="ORF">GGTG_03618</name>
</gene>
<sequence length="921" mass="97378">MRSLSFNSFLALSSLLGLGHAFNGNATATADDVVTLVTRVTITTCPIPPTPPPPCSSGPSEPASDLTKTTTRTTKATTVITTRRSHNTSSTWTTRIPGTGTGTGPTLTTSGTWGNSTTRVTSTSSTVLTSSTGTSLTTSISSTSTNLTTSASSSSTSSTVSTSSSTAVSPPACTDHWLAKVDHQGLAPYVPSPSTYKVFRNVKDYGAKGDGQSDDTEAINRAISEGGRCGPGKCHGTTISPAVVYFPPGTYMVSSPIIDYYFTQIYGNPDCMPIIKATSNFNGAWVLDANQYQPGGGLGWGSTNVFWRQVRNLVIDLTGVSPSTGLVGIHWPSSQATSLQNILIKMSTASNTQQYGMLIEEGSGGYIGDMVFQGGLYGMRVGNQQFTMRNLTFVGAKTAISQIWDWGWTYSGLTIRDCDVGLDMSNVEGGKIMTASVVLIDSEIVNTRVGIITARQASGNNPSQGNTLAVENVRLSNVQTAIQGPGSSTLLPGTSGSTTIAGWGQGSSYAEKSGPTAFQGSITPFPRPGGLTAGTHFYERSRPQYSNLPASQFLSVRSAGAKGDGVTDDTAAINKVIAEAAASGKVVYFDYGMYVVTSTVSIPAGSRITGEGLPVILSEGEFFNSMESPNPVVQVGKPGDKGAAVEWSDMVVSTRGQQKGAVLIEWNLNSATPSGMWDVHTRIGGFKGSNLQSAECLKTPGTAINPGNLNQKCIAAFMSMHITKSAGNLYNENCWLWVADHDVEDGANNVQITIYVGRGLLVESTSGNIWLWGSGSEHHQLYQYQLAGTKNIFGGQLQTETAYYQPNPDAVIPFPADARYRDPVFAAGESGWGLRVVDSTDVLVYGAGLYSFFINNDNSCAAEASGIKCQSRLTSIERSKLYMYNLNTVGVTNMVTLDGTDVASFENQRNGFVSTIGKYTS</sequence>
<accession>J3NQR2</accession>
<reference evidence="4" key="2">
    <citation type="submission" date="2010-07" db="EMBL/GenBank/DDBJ databases">
        <authorList>
            <consortium name="The Broad Institute Genome Sequencing Platform"/>
            <consortium name="Broad Institute Genome Sequencing Center for Infectious Disease"/>
            <person name="Ma L.-J."/>
            <person name="Dead R."/>
            <person name="Young S."/>
            <person name="Zeng Q."/>
            <person name="Koehrsen M."/>
            <person name="Alvarado L."/>
            <person name="Berlin A."/>
            <person name="Chapman S.B."/>
            <person name="Chen Z."/>
            <person name="Freedman E."/>
            <person name="Gellesch M."/>
            <person name="Goldberg J."/>
            <person name="Griggs A."/>
            <person name="Gujja S."/>
            <person name="Heilman E.R."/>
            <person name="Heiman D."/>
            <person name="Hepburn T."/>
            <person name="Howarth C."/>
            <person name="Jen D."/>
            <person name="Larson L."/>
            <person name="Mehta T."/>
            <person name="Neiman D."/>
            <person name="Pearson M."/>
            <person name="Roberts A."/>
            <person name="Saif S."/>
            <person name="Shea T."/>
            <person name="Shenoy N."/>
            <person name="Sisk P."/>
            <person name="Stolte C."/>
            <person name="Sykes S."/>
            <person name="Walk T."/>
            <person name="White J."/>
            <person name="Yandava C."/>
            <person name="Haas B."/>
            <person name="Nusbaum C."/>
            <person name="Birren B."/>
        </authorList>
    </citation>
    <scope>NUCLEOTIDE SEQUENCE</scope>
    <source>
        <strain evidence="4">R3-111a-1</strain>
    </source>
</reference>
<dbReference type="CDD" id="cd23668">
    <property type="entry name" value="GH55_beta13glucanase-like"/>
    <property type="match status" value="1"/>
</dbReference>
<dbReference type="Pfam" id="PF12708">
    <property type="entry name" value="Pect-lyase_RHGA_epim"/>
    <property type="match status" value="2"/>
</dbReference>
<feature type="compositionally biased region" description="Low complexity" evidence="1">
    <location>
        <begin position="67"/>
        <end position="82"/>
    </location>
</feature>
<evidence type="ECO:0000259" key="3">
    <source>
        <dbReference type="Pfam" id="PF12708"/>
    </source>
</evidence>
<evidence type="ECO:0000256" key="2">
    <source>
        <dbReference type="SAM" id="SignalP"/>
    </source>
</evidence>
<dbReference type="GeneID" id="20344076"/>
<reference evidence="4" key="3">
    <citation type="submission" date="2010-09" db="EMBL/GenBank/DDBJ databases">
        <title>Annotation of Gaeumannomyces graminis var. tritici R3-111a-1.</title>
        <authorList>
            <consortium name="The Broad Institute Genome Sequencing Platform"/>
            <person name="Ma L.-J."/>
            <person name="Dead R."/>
            <person name="Young S.K."/>
            <person name="Zeng Q."/>
            <person name="Gargeya S."/>
            <person name="Fitzgerald M."/>
            <person name="Haas B."/>
            <person name="Abouelleil A."/>
            <person name="Alvarado L."/>
            <person name="Arachchi H.M."/>
            <person name="Berlin A."/>
            <person name="Brown A."/>
            <person name="Chapman S.B."/>
            <person name="Chen Z."/>
            <person name="Dunbar C."/>
            <person name="Freedman E."/>
            <person name="Gearin G."/>
            <person name="Gellesch M."/>
            <person name="Goldberg J."/>
            <person name="Griggs A."/>
            <person name="Gujja S."/>
            <person name="Heiman D."/>
            <person name="Howarth C."/>
            <person name="Larson L."/>
            <person name="Lui A."/>
            <person name="MacDonald P.J.P."/>
            <person name="Mehta T."/>
            <person name="Montmayeur A."/>
            <person name="Murphy C."/>
            <person name="Neiman D."/>
            <person name="Pearson M."/>
            <person name="Priest M."/>
            <person name="Roberts A."/>
            <person name="Saif S."/>
            <person name="Shea T."/>
            <person name="Shenoy N."/>
            <person name="Sisk P."/>
            <person name="Stolte C."/>
            <person name="Sykes S."/>
            <person name="Yandava C."/>
            <person name="Wortman J."/>
            <person name="Nusbaum C."/>
            <person name="Birren B."/>
        </authorList>
    </citation>
    <scope>NUCLEOTIDE SEQUENCE</scope>
    <source>
        <strain evidence="4">R3-111a-1</strain>
    </source>
</reference>
<keyword evidence="2" id="KW-0732">Signal</keyword>
<feature type="domain" description="Rhamnogalacturonase A/B/Epimerase-like pectate lyase" evidence="3">
    <location>
        <begin position="553"/>
        <end position="626"/>
    </location>
</feature>
<protein>
    <recommendedName>
        <fullName evidence="3">Rhamnogalacturonase A/B/Epimerase-like pectate lyase domain-containing protein</fullName>
    </recommendedName>
</protein>
<dbReference type="AlphaFoldDB" id="J3NQR2"/>
<feature type="region of interest" description="Disordered" evidence="1">
    <location>
        <begin position="47"/>
        <end position="169"/>
    </location>
</feature>
<keyword evidence="6" id="KW-1185">Reference proteome</keyword>
<feature type="compositionally biased region" description="Pro residues" evidence="1">
    <location>
        <begin position="47"/>
        <end position="56"/>
    </location>
</feature>
<organism evidence="4">
    <name type="scientific">Gaeumannomyces tritici (strain R3-111a-1)</name>
    <name type="common">Wheat and barley take-all root rot fungus</name>
    <name type="synonym">Gaeumannomyces graminis var. tritici</name>
    <dbReference type="NCBI Taxonomy" id="644352"/>
    <lineage>
        <taxon>Eukaryota</taxon>
        <taxon>Fungi</taxon>
        <taxon>Dikarya</taxon>
        <taxon>Ascomycota</taxon>
        <taxon>Pezizomycotina</taxon>
        <taxon>Sordariomycetes</taxon>
        <taxon>Sordariomycetidae</taxon>
        <taxon>Magnaporthales</taxon>
        <taxon>Magnaporthaceae</taxon>
        <taxon>Gaeumannomyces</taxon>
    </lineage>
</organism>
<dbReference type="InterPro" id="IPR011050">
    <property type="entry name" value="Pectin_lyase_fold/virulence"/>
</dbReference>
<dbReference type="PANTHER" id="PTHR33928:SF2">
    <property type="entry name" value="PECTATE LYASE SUPERFAMILY PROTEIN DOMAIN-CONTAINING PROTEIN-RELATED"/>
    <property type="match status" value="1"/>
</dbReference>
<evidence type="ECO:0000313" key="5">
    <source>
        <dbReference type="EnsemblFungi" id="EJT78518"/>
    </source>
</evidence>
<evidence type="ECO:0000313" key="6">
    <source>
        <dbReference type="Proteomes" id="UP000006039"/>
    </source>
</evidence>
<dbReference type="FunFam" id="2.160.20.10:FF:000023">
    <property type="entry name" value="Exo-beta-1,3-glucanase Exg0"/>
    <property type="match status" value="1"/>
</dbReference>
<reference evidence="5" key="4">
    <citation type="journal article" date="2015" name="G3 (Bethesda)">
        <title>Genome sequences of three phytopathogenic species of the Magnaporthaceae family of fungi.</title>
        <authorList>
            <person name="Okagaki L.H."/>
            <person name="Nunes C.C."/>
            <person name="Sailsbery J."/>
            <person name="Clay B."/>
            <person name="Brown D."/>
            <person name="John T."/>
            <person name="Oh Y."/>
            <person name="Young N."/>
            <person name="Fitzgerald M."/>
            <person name="Haas B.J."/>
            <person name="Zeng Q."/>
            <person name="Young S."/>
            <person name="Adiconis X."/>
            <person name="Fan L."/>
            <person name="Levin J.Z."/>
            <person name="Mitchell T.K."/>
            <person name="Okubara P.A."/>
            <person name="Farman M.L."/>
            <person name="Kohn L.M."/>
            <person name="Birren B."/>
            <person name="Ma L.-J."/>
            <person name="Dean R.A."/>
        </authorList>
    </citation>
    <scope>NUCLEOTIDE SEQUENCE</scope>
    <source>
        <strain evidence="5">R3-111a-1</strain>
    </source>
</reference>
<dbReference type="RefSeq" id="XP_009219663.1">
    <property type="nucleotide sequence ID" value="XM_009221399.1"/>
</dbReference>
<dbReference type="PANTHER" id="PTHR33928">
    <property type="entry name" value="POLYGALACTURONASE QRT3"/>
    <property type="match status" value="1"/>
</dbReference>
<dbReference type="SUPFAM" id="SSF51126">
    <property type="entry name" value="Pectin lyase-like"/>
    <property type="match status" value="2"/>
</dbReference>
<evidence type="ECO:0000256" key="1">
    <source>
        <dbReference type="SAM" id="MobiDB-lite"/>
    </source>
</evidence>
<dbReference type="Gene3D" id="2.160.20.10">
    <property type="entry name" value="Single-stranded right-handed beta-helix, Pectin lyase-like"/>
    <property type="match status" value="2"/>
</dbReference>
<dbReference type="EnsemblFungi" id="EJT78518">
    <property type="protein sequence ID" value="EJT78518"/>
    <property type="gene ID" value="GGTG_03618"/>
</dbReference>
<dbReference type="HOGENOM" id="CLU_002540_2_2_1"/>
<reference evidence="5" key="5">
    <citation type="submission" date="2018-04" db="UniProtKB">
        <authorList>
            <consortium name="EnsemblFungi"/>
        </authorList>
    </citation>
    <scope>IDENTIFICATION</scope>
    <source>
        <strain evidence="5">R3-111a-1</strain>
    </source>
</reference>
<feature type="signal peptide" evidence="2">
    <location>
        <begin position="1"/>
        <end position="21"/>
    </location>
</feature>
<dbReference type="eggNOG" id="ENOG502QV54">
    <property type="taxonomic scope" value="Eukaryota"/>
</dbReference>